<reference evidence="2 3" key="1">
    <citation type="journal article" date="2016" name="Nat. Commun.">
        <title>Thousands of microbial genomes shed light on interconnected biogeochemical processes in an aquifer system.</title>
        <authorList>
            <person name="Anantharaman K."/>
            <person name="Brown C.T."/>
            <person name="Hug L.A."/>
            <person name="Sharon I."/>
            <person name="Castelle C.J."/>
            <person name="Probst A.J."/>
            <person name="Thomas B.C."/>
            <person name="Singh A."/>
            <person name="Wilkins M.J."/>
            <person name="Karaoz U."/>
            <person name="Brodie E.L."/>
            <person name="Williams K.H."/>
            <person name="Hubbard S.S."/>
            <person name="Banfield J.F."/>
        </authorList>
    </citation>
    <scope>NUCLEOTIDE SEQUENCE [LARGE SCALE GENOMIC DNA]</scope>
</reference>
<dbReference type="EMBL" id="MEZX01000002">
    <property type="protein sequence ID" value="OGD64740.1"/>
    <property type="molecule type" value="Genomic_DNA"/>
</dbReference>
<name>A0A1F5EBS1_9BACT</name>
<dbReference type="AlphaFoldDB" id="A0A1F5EBS1"/>
<gene>
    <name evidence="2" type="ORF">A3A71_01665</name>
</gene>
<feature type="region of interest" description="Disordered" evidence="1">
    <location>
        <begin position="1"/>
        <end position="24"/>
    </location>
</feature>
<evidence type="ECO:0000313" key="2">
    <source>
        <dbReference type="EMBL" id="OGD64740.1"/>
    </source>
</evidence>
<proteinExistence type="predicted"/>
<accession>A0A1F5EBS1</accession>
<sequence>MGIEESQGLSPEEAQSAEAFVSPVTGGELSKERVIADALKAAAETTPESILRGPEKMAADWRIEIGRLQAAFDRTSELLARPDLDEAARIAFGKDLKHDREQLEFTQGKYDEFLQRHPELT</sequence>
<protein>
    <submittedName>
        <fullName evidence="2">Uncharacterized protein</fullName>
    </submittedName>
</protein>
<evidence type="ECO:0000256" key="1">
    <source>
        <dbReference type="SAM" id="MobiDB-lite"/>
    </source>
</evidence>
<dbReference type="Proteomes" id="UP000177481">
    <property type="component" value="Unassembled WGS sequence"/>
</dbReference>
<comment type="caution">
    <text evidence="2">The sequence shown here is derived from an EMBL/GenBank/DDBJ whole genome shotgun (WGS) entry which is preliminary data.</text>
</comment>
<evidence type="ECO:0000313" key="3">
    <source>
        <dbReference type="Proteomes" id="UP000177481"/>
    </source>
</evidence>
<organism evidence="2 3">
    <name type="scientific">Candidatus Berkelbacteria bacterium RIFCSPLOWO2_01_FULL_50_28</name>
    <dbReference type="NCBI Taxonomy" id="1797471"/>
    <lineage>
        <taxon>Bacteria</taxon>
        <taxon>Candidatus Berkelbacteria</taxon>
    </lineage>
</organism>